<organism evidence="2 3">
    <name type="scientific">Brevundimonas variabilis</name>
    <dbReference type="NCBI Taxonomy" id="74312"/>
    <lineage>
        <taxon>Bacteria</taxon>
        <taxon>Pseudomonadati</taxon>
        <taxon>Pseudomonadota</taxon>
        <taxon>Alphaproteobacteria</taxon>
        <taxon>Caulobacterales</taxon>
        <taxon>Caulobacteraceae</taxon>
        <taxon>Brevundimonas</taxon>
    </lineage>
</organism>
<dbReference type="Pfam" id="PF23296">
    <property type="entry name" value="DUF7079"/>
    <property type="match status" value="1"/>
</dbReference>
<dbReference type="InterPro" id="IPR055507">
    <property type="entry name" value="DUF7079"/>
</dbReference>
<name>A0A7W9CGP7_9CAUL</name>
<feature type="domain" description="DUF7079" evidence="1">
    <location>
        <begin position="15"/>
        <end position="124"/>
    </location>
</feature>
<sequence>MPGSREALTETDVARREPLWQALSDLFLDMELQPETFDWIARTAMNAGFSPAETRTILETEVLPALGSNLLSIAGEWAGFDPTFVRERVLLAMRRGPVSRVMDHVLLTPVRRAVLRRDWVRLEAAMRARSGQ</sequence>
<dbReference type="RefSeq" id="WP_183212027.1">
    <property type="nucleotide sequence ID" value="NZ_JACHOR010000001.1"/>
</dbReference>
<dbReference type="Proteomes" id="UP000545037">
    <property type="component" value="Unassembled WGS sequence"/>
</dbReference>
<protein>
    <recommendedName>
        <fullName evidence="1">DUF7079 domain-containing protein</fullName>
    </recommendedName>
</protein>
<evidence type="ECO:0000259" key="1">
    <source>
        <dbReference type="Pfam" id="PF23296"/>
    </source>
</evidence>
<gene>
    <name evidence="2" type="ORF">GGR13_000670</name>
</gene>
<reference evidence="2 3" key="1">
    <citation type="submission" date="2020-08" db="EMBL/GenBank/DDBJ databases">
        <title>Genomic Encyclopedia of Type Strains, Phase IV (KMG-IV): sequencing the most valuable type-strain genomes for metagenomic binning, comparative biology and taxonomic classification.</title>
        <authorList>
            <person name="Goeker M."/>
        </authorList>
    </citation>
    <scope>NUCLEOTIDE SEQUENCE [LARGE SCALE GENOMIC DNA]</scope>
    <source>
        <strain evidence="2 3">DSM 4737</strain>
    </source>
</reference>
<proteinExistence type="predicted"/>
<keyword evidence="3" id="KW-1185">Reference proteome</keyword>
<comment type="caution">
    <text evidence="2">The sequence shown here is derived from an EMBL/GenBank/DDBJ whole genome shotgun (WGS) entry which is preliminary data.</text>
</comment>
<accession>A0A7W9CGP7</accession>
<dbReference type="EMBL" id="JACHOR010000001">
    <property type="protein sequence ID" value="MBB5745098.1"/>
    <property type="molecule type" value="Genomic_DNA"/>
</dbReference>
<dbReference type="AlphaFoldDB" id="A0A7W9CGP7"/>
<evidence type="ECO:0000313" key="3">
    <source>
        <dbReference type="Proteomes" id="UP000545037"/>
    </source>
</evidence>
<evidence type="ECO:0000313" key="2">
    <source>
        <dbReference type="EMBL" id="MBB5745098.1"/>
    </source>
</evidence>